<feature type="compositionally biased region" description="Basic and acidic residues" evidence="1">
    <location>
        <begin position="131"/>
        <end position="159"/>
    </location>
</feature>
<evidence type="ECO:0000256" key="1">
    <source>
        <dbReference type="SAM" id="MobiDB-lite"/>
    </source>
</evidence>
<feature type="compositionally biased region" description="Basic and acidic residues" evidence="1">
    <location>
        <begin position="22"/>
        <end position="33"/>
    </location>
</feature>
<name>A0A4Z2EZC2_9TELE</name>
<keyword evidence="3" id="KW-1185">Reference proteome</keyword>
<comment type="caution">
    <text evidence="2">The sequence shown here is derived from an EMBL/GenBank/DDBJ whole genome shotgun (WGS) entry which is preliminary data.</text>
</comment>
<feature type="compositionally biased region" description="Polar residues" evidence="1">
    <location>
        <begin position="183"/>
        <end position="193"/>
    </location>
</feature>
<accession>A0A4Z2EZC2</accession>
<proteinExistence type="predicted"/>
<feature type="region of interest" description="Disordered" evidence="1">
    <location>
        <begin position="130"/>
        <end position="193"/>
    </location>
</feature>
<dbReference type="Proteomes" id="UP000314294">
    <property type="component" value="Unassembled WGS sequence"/>
</dbReference>
<sequence length="193" mass="22249">MEKDGQRVDRRCLDTRKRKRKRDDYVTPVDKSEVERYSSVRPTGWFQTDVLAMSPRRHVATSPRRHVATSPRRHTPTIHQVEVEEEWAESDKKWAWKHTSCSSWLLPPPLSPASSFGSLGPEVIKSLRQRAAREKYSDTSQLDEDRAETAGRPVTKDVHPQFLEVSPSRQRGRREVTAAPTFKPSTANSRNEF</sequence>
<gene>
    <name evidence="2" type="ORF">EYF80_055895</name>
</gene>
<evidence type="ECO:0000313" key="3">
    <source>
        <dbReference type="Proteomes" id="UP000314294"/>
    </source>
</evidence>
<protein>
    <submittedName>
        <fullName evidence="2">Uncharacterized protein</fullName>
    </submittedName>
</protein>
<reference evidence="2 3" key="1">
    <citation type="submission" date="2019-03" db="EMBL/GenBank/DDBJ databases">
        <title>First draft genome of Liparis tanakae, snailfish: a comprehensive survey of snailfish specific genes.</title>
        <authorList>
            <person name="Kim W."/>
            <person name="Song I."/>
            <person name="Jeong J.-H."/>
            <person name="Kim D."/>
            <person name="Kim S."/>
            <person name="Ryu S."/>
            <person name="Song J.Y."/>
            <person name="Lee S.K."/>
        </authorList>
    </citation>
    <scope>NUCLEOTIDE SEQUENCE [LARGE SCALE GENOMIC DNA]</scope>
    <source>
        <tissue evidence="2">Muscle</tissue>
    </source>
</reference>
<organism evidence="2 3">
    <name type="scientific">Liparis tanakae</name>
    <name type="common">Tanaka's snailfish</name>
    <dbReference type="NCBI Taxonomy" id="230148"/>
    <lineage>
        <taxon>Eukaryota</taxon>
        <taxon>Metazoa</taxon>
        <taxon>Chordata</taxon>
        <taxon>Craniata</taxon>
        <taxon>Vertebrata</taxon>
        <taxon>Euteleostomi</taxon>
        <taxon>Actinopterygii</taxon>
        <taxon>Neopterygii</taxon>
        <taxon>Teleostei</taxon>
        <taxon>Neoteleostei</taxon>
        <taxon>Acanthomorphata</taxon>
        <taxon>Eupercaria</taxon>
        <taxon>Perciformes</taxon>
        <taxon>Cottioidei</taxon>
        <taxon>Cottales</taxon>
        <taxon>Liparidae</taxon>
        <taxon>Liparis</taxon>
    </lineage>
</organism>
<dbReference type="AlphaFoldDB" id="A0A4Z2EZC2"/>
<evidence type="ECO:0000313" key="2">
    <source>
        <dbReference type="EMBL" id="TNN33940.1"/>
    </source>
</evidence>
<dbReference type="EMBL" id="SRLO01002082">
    <property type="protein sequence ID" value="TNN33940.1"/>
    <property type="molecule type" value="Genomic_DNA"/>
</dbReference>
<feature type="compositionally biased region" description="Basic and acidic residues" evidence="1">
    <location>
        <begin position="1"/>
        <end position="15"/>
    </location>
</feature>
<feature type="region of interest" description="Disordered" evidence="1">
    <location>
        <begin position="1"/>
        <end position="33"/>
    </location>
</feature>